<dbReference type="Gene3D" id="3.30.420.40">
    <property type="match status" value="2"/>
</dbReference>
<evidence type="ECO:0000256" key="3">
    <source>
        <dbReference type="SAM" id="Phobius"/>
    </source>
</evidence>
<evidence type="ECO:0000313" key="5">
    <source>
        <dbReference type="Proteomes" id="UP000001844"/>
    </source>
</evidence>
<accession>D5BZ75</accession>
<dbReference type="EMBL" id="CP001798">
    <property type="protein sequence ID" value="ADE16089.1"/>
    <property type="molecule type" value="Genomic_DNA"/>
</dbReference>
<protein>
    <submittedName>
        <fullName evidence="4">Molecular chaperone-like protein</fullName>
    </submittedName>
</protein>
<dbReference type="KEGG" id="nhl:Nhal_3035"/>
<keyword evidence="3" id="KW-0812">Transmembrane</keyword>
<dbReference type="InterPro" id="IPR013126">
    <property type="entry name" value="Hsp_70_fam"/>
</dbReference>
<dbReference type="InterPro" id="IPR043129">
    <property type="entry name" value="ATPase_NBD"/>
</dbReference>
<keyword evidence="5" id="KW-1185">Reference proteome</keyword>
<dbReference type="SUPFAM" id="SSF53067">
    <property type="entry name" value="Actin-like ATPase domain"/>
    <property type="match status" value="1"/>
</dbReference>
<dbReference type="Proteomes" id="UP000001844">
    <property type="component" value="Chromosome"/>
</dbReference>
<dbReference type="PANTHER" id="PTHR42749:SF1">
    <property type="entry name" value="CELL SHAPE-DETERMINING PROTEIN MREB"/>
    <property type="match status" value="1"/>
</dbReference>
<dbReference type="Gene3D" id="3.90.640.10">
    <property type="entry name" value="Actin, Chain A, domain 4"/>
    <property type="match status" value="1"/>
</dbReference>
<sequence>MSNDPEIIGFDLGHGESALTVTRMSQESEPMPLQVTNTDNMITAVGRTEKGEIRLGNQAIRLAHQLVESYVRFKDPELDNHPTAGKATRLFVSGIAEKLRDGSAKLSNFDQALFYVGCPSEWSNRTQKKYRALLKESGLPNVKVVPESRAAFMFSREVGELDEEELLQKVLLIDVGSSTTDLTVSDGLNEHPIDLGHNVLGAGLLDQLIFDRVVVQSPNPDEIKNYLETHPVKGVELDVKCRQAKHEYFNEFAGTGESVNDVFLADQTPLVIVLNDAVMAELLEAPIDKLGGLSWRSSFRQYLNKARESMGGSPDHIIVTGGAARMPIVQDLVKAMFPEAKIVMGKQPELAISRGLAYFGRAHLRSSRFQNDVTKLIKENKVDDLVLSAIPLLYSKLATTLAEGIVQEVIYSKVEKWRNNHIKTMRQLENQIEADAKAWLKGSRTKERITKVVADWLKRLIPDIKTLTDPICLRYGLDTAALELKPETHLSSDMPELEGLTSTFLGKDFDDFADVLNLIVSTVVALIVGGSGVALLHLPLFGQVAAGVIAFFVFSIGKDEARGRVEEWAKDRDFGPAIVRRRLISDDKVKNMCQDIQKKLSVGIKEGFKKADEKAKEKPDDKTLAEKVTAEIDAGIRQRAYDSILLFEKKIPGN</sequence>
<organism evidence="4 5">
    <name type="scientific">Nitrosococcus halophilus (strain Nc4)</name>
    <dbReference type="NCBI Taxonomy" id="472759"/>
    <lineage>
        <taxon>Bacteria</taxon>
        <taxon>Pseudomonadati</taxon>
        <taxon>Pseudomonadota</taxon>
        <taxon>Gammaproteobacteria</taxon>
        <taxon>Chromatiales</taxon>
        <taxon>Chromatiaceae</taxon>
        <taxon>Nitrosococcus</taxon>
    </lineage>
</organism>
<dbReference type="GO" id="GO:0005524">
    <property type="term" value="F:ATP binding"/>
    <property type="evidence" value="ECO:0007669"/>
    <property type="project" value="UniProtKB-KW"/>
</dbReference>
<dbReference type="eggNOG" id="COG0443">
    <property type="taxonomic scope" value="Bacteria"/>
</dbReference>
<keyword evidence="2" id="KW-0067">ATP-binding</keyword>
<dbReference type="GO" id="GO:0140662">
    <property type="term" value="F:ATP-dependent protein folding chaperone"/>
    <property type="evidence" value="ECO:0007669"/>
    <property type="project" value="InterPro"/>
</dbReference>
<keyword evidence="3" id="KW-0472">Membrane</keyword>
<reference evidence="5" key="1">
    <citation type="submission" date="2010-04" db="EMBL/GenBank/DDBJ databases">
        <title>Complete genome sequence of Nitrosococcus halophilus Nc4, a salt-adapted, aerobic obligate ammonia-oxidizing sulfur purple bacterium.</title>
        <authorList>
            <consortium name="US DOE Joint Genome Institute"/>
            <person name="Campbell M.A."/>
            <person name="Malfatti S.A."/>
            <person name="Chain P.S.G."/>
            <person name="Heidelberg J.F."/>
            <person name="Ward B.B."/>
            <person name="Klotz M.G."/>
        </authorList>
    </citation>
    <scope>NUCLEOTIDE SEQUENCE [LARGE SCALE GENOMIC DNA]</scope>
    <source>
        <strain evidence="5">Nc4</strain>
    </source>
</reference>
<dbReference type="Pfam" id="PF00012">
    <property type="entry name" value="HSP70"/>
    <property type="match status" value="1"/>
</dbReference>
<evidence type="ECO:0000313" key="4">
    <source>
        <dbReference type="EMBL" id="ADE16089.1"/>
    </source>
</evidence>
<evidence type="ECO:0000256" key="2">
    <source>
        <dbReference type="ARBA" id="ARBA00022840"/>
    </source>
</evidence>
<dbReference type="HOGENOM" id="CLU_427484_0_0_6"/>
<dbReference type="PANTHER" id="PTHR42749">
    <property type="entry name" value="CELL SHAPE-DETERMINING PROTEIN MREB"/>
    <property type="match status" value="1"/>
</dbReference>
<dbReference type="RefSeq" id="WP_013033939.1">
    <property type="nucleotide sequence ID" value="NC_013960.1"/>
</dbReference>
<keyword evidence="3" id="KW-1133">Transmembrane helix</keyword>
<dbReference type="CDD" id="cd10170">
    <property type="entry name" value="ASKHA_NBD_HSP70"/>
    <property type="match status" value="1"/>
</dbReference>
<name>D5BZ75_NITHN</name>
<feature type="transmembrane region" description="Helical" evidence="3">
    <location>
        <begin position="540"/>
        <end position="557"/>
    </location>
</feature>
<proteinExistence type="predicted"/>
<evidence type="ECO:0000256" key="1">
    <source>
        <dbReference type="ARBA" id="ARBA00022741"/>
    </source>
</evidence>
<gene>
    <name evidence="4" type="ordered locus">Nhal_3035</name>
</gene>
<dbReference type="OrthoDB" id="9807934at2"/>
<dbReference type="STRING" id="472759.Nhal_3035"/>
<keyword evidence="1" id="KW-0547">Nucleotide-binding</keyword>
<dbReference type="AlphaFoldDB" id="D5BZ75"/>